<reference evidence="1 2" key="1">
    <citation type="journal article" date="2018" name="Microb. Genom.">
        <title>Expanding an expanded genome: long-read sequencing of Trypanosoma cruzi.</title>
        <authorList>
            <person name="Berna L."/>
            <person name="Rodriguez M."/>
            <person name="Chiribao M.L."/>
            <person name="Parodi-Talice A."/>
            <person name="Pita S."/>
            <person name="Rijo G."/>
            <person name="Alvarez-Valin F."/>
            <person name="Robello C."/>
        </authorList>
    </citation>
    <scope>NUCLEOTIDE SEQUENCE [LARGE SCALE GENOMIC DNA]</scope>
    <source>
        <strain evidence="1 2">Dm28c</strain>
    </source>
</reference>
<dbReference type="VEuPathDB" id="TriTrypDB:TCDM_06073"/>
<evidence type="ECO:0000313" key="1">
    <source>
        <dbReference type="EMBL" id="PWU97998.1"/>
    </source>
</evidence>
<proteinExistence type="predicted"/>
<protein>
    <submittedName>
        <fullName evidence="1">Uncharacterized protein</fullName>
    </submittedName>
</protein>
<dbReference type="VEuPathDB" id="TriTrypDB:BCY84_16287"/>
<comment type="caution">
    <text evidence="1">The sequence shown here is derived from an EMBL/GenBank/DDBJ whole genome shotgun (WGS) entry which is preliminary data.</text>
</comment>
<dbReference type="OrthoDB" id="272988at2759"/>
<dbReference type="EMBL" id="PRFA01000013">
    <property type="protein sequence ID" value="PWU97998.1"/>
    <property type="molecule type" value="Genomic_DNA"/>
</dbReference>
<gene>
    <name evidence="1" type="ORF">C4B63_13g348</name>
</gene>
<dbReference type="VEuPathDB" id="TriTrypDB:TcG_01187"/>
<dbReference type="VEuPathDB" id="TriTrypDB:TCSYLVIO_001042"/>
<dbReference type="VEuPathDB" id="TriTrypDB:TcBrA4_0005030"/>
<dbReference type="VEuPathDB" id="TriTrypDB:C3747_58g35"/>
<dbReference type="VEuPathDB" id="TriTrypDB:ECC02_008083"/>
<dbReference type="VEuPathDB" id="TriTrypDB:TcYC6_0078730"/>
<dbReference type="VEuPathDB" id="TriTrypDB:TcCLB.510257.40"/>
<dbReference type="VEuPathDB" id="TriTrypDB:C4B63_13g348"/>
<evidence type="ECO:0000313" key="2">
    <source>
        <dbReference type="Proteomes" id="UP000246121"/>
    </source>
</evidence>
<dbReference type="VEuPathDB" id="TriTrypDB:Tc_MARK_8637"/>
<dbReference type="VEuPathDB" id="TriTrypDB:TcCL_NonESM03375"/>
<dbReference type="AlphaFoldDB" id="A0A2V2VRX0"/>
<name>A0A2V2VRX0_TRYCR</name>
<accession>A0A2V2VRX0</accession>
<dbReference type="Proteomes" id="UP000246121">
    <property type="component" value="Unassembled WGS sequence"/>
</dbReference>
<organism evidence="1 2">
    <name type="scientific">Trypanosoma cruzi</name>
    <dbReference type="NCBI Taxonomy" id="5693"/>
    <lineage>
        <taxon>Eukaryota</taxon>
        <taxon>Discoba</taxon>
        <taxon>Euglenozoa</taxon>
        <taxon>Kinetoplastea</taxon>
        <taxon>Metakinetoplastina</taxon>
        <taxon>Trypanosomatida</taxon>
        <taxon>Trypanosomatidae</taxon>
        <taxon>Trypanosoma</taxon>
        <taxon>Schizotrypanum</taxon>
    </lineage>
</organism>
<dbReference type="VEuPathDB" id="TriTrypDB:TcCLB.509213.80"/>
<sequence>MQGNIFARLFERVASVPHRNITFVPYGEWFGLYVQALKGAQKSAVTSGGKEELRLARRALDVALLSSVFSQKWTDVMLPNGSSSTTTTAWCQESTEAGWLLPSSTIHRRELLMTSFLVEPLLAGRAIASWTAAVRKGDAFPATAGEGAAAHGEAPAPTGMVVIPFTALFQLRWEAYLCHSTFSAGGGGKKIPQNSFSLQERSARLTALQSLHHLMELQSDSKRKSRVQFVVWSPVNEFDAVMRVSQVRAGLPEALRSLFSLTHVCEQELVRVAYLAHYLNFATKRTPLTVLAPQMQTAKLHLLGLKNCCAKSQLRFGEEGEQHRSCGDPNGVSLHQQAVSRCGRLARRMSTREENLRNILVP</sequence>